<protein>
    <recommendedName>
        <fullName evidence="3">Yeast cell wall synthesis Kre9/Knh1-like N-terminal domain-containing protein</fullName>
    </recommendedName>
</protein>
<dbReference type="AlphaFoldDB" id="A0A5C3QR57"/>
<dbReference type="OrthoDB" id="2317741at2759"/>
<proteinExistence type="predicted"/>
<dbReference type="Proteomes" id="UP000305067">
    <property type="component" value="Unassembled WGS sequence"/>
</dbReference>
<organism evidence="4 5">
    <name type="scientific">Pterulicium gracile</name>
    <dbReference type="NCBI Taxonomy" id="1884261"/>
    <lineage>
        <taxon>Eukaryota</taxon>
        <taxon>Fungi</taxon>
        <taxon>Dikarya</taxon>
        <taxon>Basidiomycota</taxon>
        <taxon>Agaricomycotina</taxon>
        <taxon>Agaricomycetes</taxon>
        <taxon>Agaricomycetidae</taxon>
        <taxon>Agaricales</taxon>
        <taxon>Pleurotineae</taxon>
        <taxon>Pterulaceae</taxon>
        <taxon>Pterulicium</taxon>
    </lineage>
</organism>
<dbReference type="Pfam" id="PF10342">
    <property type="entry name" value="Kre9_KNH"/>
    <property type="match status" value="1"/>
</dbReference>
<gene>
    <name evidence="4" type="ORF">BDV98DRAFT_317852</name>
</gene>
<name>A0A5C3QR57_9AGAR</name>
<feature type="chain" id="PRO_5023093828" description="Yeast cell wall synthesis Kre9/Knh1-like N-terminal domain-containing protein" evidence="2">
    <location>
        <begin position="23"/>
        <end position="121"/>
    </location>
</feature>
<feature type="signal peptide" evidence="2">
    <location>
        <begin position="1"/>
        <end position="22"/>
    </location>
</feature>
<reference evidence="4 5" key="1">
    <citation type="journal article" date="2019" name="Nat. Ecol. Evol.">
        <title>Megaphylogeny resolves global patterns of mushroom evolution.</title>
        <authorList>
            <person name="Varga T."/>
            <person name="Krizsan K."/>
            <person name="Foldi C."/>
            <person name="Dima B."/>
            <person name="Sanchez-Garcia M."/>
            <person name="Sanchez-Ramirez S."/>
            <person name="Szollosi G.J."/>
            <person name="Szarkandi J.G."/>
            <person name="Papp V."/>
            <person name="Albert L."/>
            <person name="Andreopoulos W."/>
            <person name="Angelini C."/>
            <person name="Antonin V."/>
            <person name="Barry K.W."/>
            <person name="Bougher N.L."/>
            <person name="Buchanan P."/>
            <person name="Buyck B."/>
            <person name="Bense V."/>
            <person name="Catcheside P."/>
            <person name="Chovatia M."/>
            <person name="Cooper J."/>
            <person name="Damon W."/>
            <person name="Desjardin D."/>
            <person name="Finy P."/>
            <person name="Geml J."/>
            <person name="Haridas S."/>
            <person name="Hughes K."/>
            <person name="Justo A."/>
            <person name="Karasinski D."/>
            <person name="Kautmanova I."/>
            <person name="Kiss B."/>
            <person name="Kocsube S."/>
            <person name="Kotiranta H."/>
            <person name="LaButti K.M."/>
            <person name="Lechner B.E."/>
            <person name="Liimatainen K."/>
            <person name="Lipzen A."/>
            <person name="Lukacs Z."/>
            <person name="Mihaltcheva S."/>
            <person name="Morgado L.N."/>
            <person name="Niskanen T."/>
            <person name="Noordeloos M.E."/>
            <person name="Ohm R.A."/>
            <person name="Ortiz-Santana B."/>
            <person name="Ovrebo C."/>
            <person name="Racz N."/>
            <person name="Riley R."/>
            <person name="Savchenko A."/>
            <person name="Shiryaev A."/>
            <person name="Soop K."/>
            <person name="Spirin V."/>
            <person name="Szebenyi C."/>
            <person name="Tomsovsky M."/>
            <person name="Tulloss R.E."/>
            <person name="Uehling J."/>
            <person name="Grigoriev I.V."/>
            <person name="Vagvolgyi C."/>
            <person name="Papp T."/>
            <person name="Martin F.M."/>
            <person name="Miettinen O."/>
            <person name="Hibbett D.S."/>
            <person name="Nagy L.G."/>
        </authorList>
    </citation>
    <scope>NUCLEOTIDE SEQUENCE [LARGE SCALE GENOMIC DNA]</scope>
    <source>
        <strain evidence="4 5">CBS 309.79</strain>
    </source>
</reference>
<feature type="domain" description="Yeast cell wall synthesis Kre9/Knh1-like N-terminal" evidence="3">
    <location>
        <begin position="32"/>
        <end position="119"/>
    </location>
</feature>
<evidence type="ECO:0000313" key="4">
    <source>
        <dbReference type="EMBL" id="TFL04456.1"/>
    </source>
</evidence>
<sequence>MFFLHTIAVFLFSMISLVCVQADVYVPPVLLPNSESIWKVGTPYMVEWNITSPPTQITNPTGRIQLRKGGLTQPYALAQGFSILDGSKQIIIPVSTVPGPGYQIVLFGDSGNFSPMFTIVR</sequence>
<dbReference type="InterPro" id="IPR018466">
    <property type="entry name" value="Kre9/Knh1-like_N"/>
</dbReference>
<dbReference type="EMBL" id="ML178818">
    <property type="protein sequence ID" value="TFL04456.1"/>
    <property type="molecule type" value="Genomic_DNA"/>
</dbReference>
<evidence type="ECO:0000256" key="1">
    <source>
        <dbReference type="ARBA" id="ARBA00022729"/>
    </source>
</evidence>
<keyword evidence="1 2" id="KW-0732">Signal</keyword>
<evidence type="ECO:0000313" key="5">
    <source>
        <dbReference type="Proteomes" id="UP000305067"/>
    </source>
</evidence>
<evidence type="ECO:0000259" key="3">
    <source>
        <dbReference type="Pfam" id="PF10342"/>
    </source>
</evidence>
<evidence type="ECO:0000256" key="2">
    <source>
        <dbReference type="SAM" id="SignalP"/>
    </source>
</evidence>
<dbReference type="STRING" id="1884261.A0A5C3QR57"/>
<accession>A0A5C3QR57</accession>
<keyword evidence="5" id="KW-1185">Reference proteome</keyword>